<feature type="transmembrane region" description="Helical" evidence="1">
    <location>
        <begin position="65"/>
        <end position="85"/>
    </location>
</feature>
<dbReference type="Proteomes" id="UP000824927">
    <property type="component" value="Unassembled WGS sequence"/>
</dbReference>
<organism evidence="2 3">
    <name type="scientific">Qipengyuania aquimaris</name>
    <dbReference type="NCBI Taxonomy" id="255984"/>
    <lineage>
        <taxon>Bacteria</taxon>
        <taxon>Pseudomonadati</taxon>
        <taxon>Pseudomonadota</taxon>
        <taxon>Alphaproteobacteria</taxon>
        <taxon>Sphingomonadales</taxon>
        <taxon>Erythrobacteraceae</taxon>
        <taxon>Qipengyuania</taxon>
    </lineage>
</organism>
<name>A0A9Q3RZR5_9SPHN</name>
<reference evidence="2" key="1">
    <citation type="submission" date="2021-06" db="EMBL/GenBank/DDBJ databases">
        <title>50 bacteria genomes isolated from Dapeng, Shenzhen, China.</title>
        <authorList>
            <person name="Zheng W."/>
            <person name="Yu S."/>
            <person name="Huang Y."/>
        </authorList>
    </citation>
    <scope>NUCLEOTIDE SEQUENCE</scope>
    <source>
        <strain evidence="2">DP4N28-2</strain>
    </source>
</reference>
<accession>A0A9Q3RZR5</accession>
<proteinExistence type="predicted"/>
<feature type="transmembrane region" description="Helical" evidence="1">
    <location>
        <begin position="148"/>
        <end position="166"/>
    </location>
</feature>
<comment type="caution">
    <text evidence="2">The sequence shown here is derived from an EMBL/GenBank/DDBJ whole genome shotgun (WGS) entry which is preliminary data.</text>
</comment>
<gene>
    <name evidence="2" type="ORF">KUV31_04120</name>
</gene>
<keyword evidence="1" id="KW-1133">Transmembrane helix</keyword>
<evidence type="ECO:0000313" key="3">
    <source>
        <dbReference type="Proteomes" id="UP000824927"/>
    </source>
</evidence>
<dbReference type="AlphaFoldDB" id="A0A9Q3RZR5"/>
<protein>
    <submittedName>
        <fullName evidence="2">Uncharacterized protein</fullName>
    </submittedName>
</protein>
<sequence>MTLLRAFLWFWVGGLVLFAIVIALGMPLVLTEVPGGILDHQAAGTAAEVDRIQAAWRSAGLWNQAAIAMAGDLVFIGVYGVGCVLGGRYFRREASGWLRHCGSAALIAGIAFLATDYAETISQFIQLMSFEGDDGLAGLAATVRPIKVASWIVATLAILAALLGEWRQRRSA</sequence>
<feature type="transmembrane region" description="Helical" evidence="1">
    <location>
        <begin position="7"/>
        <end position="30"/>
    </location>
</feature>
<evidence type="ECO:0000256" key="1">
    <source>
        <dbReference type="SAM" id="Phobius"/>
    </source>
</evidence>
<evidence type="ECO:0000313" key="2">
    <source>
        <dbReference type="EMBL" id="MBY6217520.1"/>
    </source>
</evidence>
<keyword evidence="1" id="KW-0472">Membrane</keyword>
<dbReference type="EMBL" id="JAHVKP010000001">
    <property type="protein sequence ID" value="MBY6217520.1"/>
    <property type="molecule type" value="Genomic_DNA"/>
</dbReference>
<dbReference type="RefSeq" id="WP_222404610.1">
    <property type="nucleotide sequence ID" value="NZ_JAHVKP010000001.1"/>
</dbReference>
<keyword evidence="1" id="KW-0812">Transmembrane</keyword>
<feature type="transmembrane region" description="Helical" evidence="1">
    <location>
        <begin position="97"/>
        <end position="114"/>
    </location>
</feature>